<dbReference type="EC" id="3.1.1.-" evidence="5"/>
<name>A0A9D5CDK9_9LILI</name>
<dbReference type="EMBL" id="JAGGNH010000005">
    <property type="protein sequence ID" value="KAJ0970944.1"/>
    <property type="molecule type" value="Genomic_DNA"/>
</dbReference>
<accession>A0A9D5CDK9</accession>
<keyword evidence="5" id="KW-0378">Hydrolase</keyword>
<keyword evidence="5" id="KW-0964">Secreted</keyword>
<comment type="subcellular location">
    <subcellularLocation>
        <location evidence="2 5">Secreted</location>
        <location evidence="2 5">Cell wall</location>
    </subcellularLocation>
</comment>
<dbReference type="GO" id="GO:0071555">
    <property type="term" value="P:cell wall organization"/>
    <property type="evidence" value="ECO:0007669"/>
    <property type="project" value="UniProtKB-KW"/>
</dbReference>
<gene>
    <name evidence="7" type="ORF">J5N97_018903</name>
</gene>
<keyword evidence="8" id="KW-1185">Reference proteome</keyword>
<dbReference type="OrthoDB" id="2015280at2759"/>
<evidence type="ECO:0000256" key="6">
    <source>
        <dbReference type="SAM" id="MobiDB-lite"/>
    </source>
</evidence>
<evidence type="ECO:0000256" key="2">
    <source>
        <dbReference type="ARBA" id="ARBA00004191"/>
    </source>
</evidence>
<evidence type="ECO:0000313" key="8">
    <source>
        <dbReference type="Proteomes" id="UP001085076"/>
    </source>
</evidence>
<dbReference type="InterPro" id="IPR004963">
    <property type="entry name" value="PAE/NOTUM"/>
</dbReference>
<comment type="function">
    <text evidence="1 5">Hydrolyzes acetyl esters in homogalacturonan regions of pectin. In type I primary cell wall, galacturonic acid residues of pectin can be acetylated at the O-2 and O-3 positions. Decreasing the degree of acetylation of pectin gels in vitro alters their physical properties.</text>
</comment>
<proteinExistence type="inferred from homology"/>
<dbReference type="GO" id="GO:0052793">
    <property type="term" value="F:pectin acetylesterase activity"/>
    <property type="evidence" value="ECO:0007669"/>
    <property type="project" value="TreeGrafter"/>
</dbReference>
<evidence type="ECO:0000256" key="3">
    <source>
        <dbReference type="ARBA" id="ARBA00005784"/>
    </source>
</evidence>
<dbReference type="Proteomes" id="UP001085076">
    <property type="component" value="Miscellaneous, Linkage group lg05"/>
</dbReference>
<feature type="region of interest" description="Disordered" evidence="6">
    <location>
        <begin position="12"/>
        <end position="34"/>
    </location>
</feature>
<feature type="compositionally biased region" description="Basic residues" evidence="6">
    <location>
        <begin position="19"/>
        <end position="28"/>
    </location>
</feature>
<organism evidence="7 8">
    <name type="scientific">Dioscorea zingiberensis</name>
    <dbReference type="NCBI Taxonomy" id="325984"/>
    <lineage>
        <taxon>Eukaryota</taxon>
        <taxon>Viridiplantae</taxon>
        <taxon>Streptophyta</taxon>
        <taxon>Embryophyta</taxon>
        <taxon>Tracheophyta</taxon>
        <taxon>Spermatophyta</taxon>
        <taxon>Magnoliopsida</taxon>
        <taxon>Liliopsida</taxon>
        <taxon>Dioscoreales</taxon>
        <taxon>Dioscoreaceae</taxon>
        <taxon>Dioscorea</taxon>
    </lineage>
</organism>
<dbReference type="Pfam" id="PF03283">
    <property type="entry name" value="PAE"/>
    <property type="match status" value="1"/>
</dbReference>
<evidence type="ECO:0000313" key="7">
    <source>
        <dbReference type="EMBL" id="KAJ0970944.1"/>
    </source>
</evidence>
<sequence length="450" mass="49111">MTLHGNELRVGPSNVALHINKRPKRGRRGGKESVSARCSTRKIINKNKSEAVECGSDFRRERAVGAIGEGTRLISENGAGSILDMDLFAVAKGAVCLDGSPPAYHLSPGFGSGVNNWLVQIEGGGWCNNATTCLARKNTRLGSSKAMVKQLAFSGIFSNKQSTNPDFYNWNKVKVRYCDGSSFTGDVERVDPATNLHYRGARVWQAVMDDLLAKGMNKAANALLSGCSAGGLTSILHCDKFHALVPAGARVKCLSDAGFFINAKDITGTEHIKAFYNDVVTTHGSAKNLPSCTSSTSPGMCLFPQYVVQNIHTPLFILNAAYDSWQIKNILAPGVADPHGTWHDCKLDIKQCSSVQLETMQGFRTQFLNAIAQLGSSSSRGLFINSCYAHCQSETQETWLRSDSPVLADTTIAKAVGDWYFDRHPFQKIDCPYPCDKTCHNRIFEDHFEA</sequence>
<reference evidence="7" key="1">
    <citation type="submission" date="2021-03" db="EMBL/GenBank/DDBJ databases">
        <authorList>
            <person name="Li Z."/>
            <person name="Yang C."/>
        </authorList>
    </citation>
    <scope>NUCLEOTIDE SEQUENCE</scope>
    <source>
        <strain evidence="7">Dzin_1.0</strain>
        <tissue evidence="7">Leaf</tissue>
    </source>
</reference>
<evidence type="ECO:0000256" key="1">
    <source>
        <dbReference type="ARBA" id="ARBA00003534"/>
    </source>
</evidence>
<keyword evidence="5" id="KW-0961">Cell wall biogenesis/degradation</keyword>
<reference evidence="7" key="2">
    <citation type="journal article" date="2022" name="Hortic Res">
        <title>The genome of Dioscorea zingiberensis sheds light on the biosynthesis, origin and evolution of the medicinally important diosgenin saponins.</title>
        <authorList>
            <person name="Li Y."/>
            <person name="Tan C."/>
            <person name="Li Z."/>
            <person name="Guo J."/>
            <person name="Li S."/>
            <person name="Chen X."/>
            <person name="Wang C."/>
            <person name="Dai X."/>
            <person name="Yang H."/>
            <person name="Song W."/>
            <person name="Hou L."/>
            <person name="Xu J."/>
            <person name="Tong Z."/>
            <person name="Xu A."/>
            <person name="Yuan X."/>
            <person name="Wang W."/>
            <person name="Yang Q."/>
            <person name="Chen L."/>
            <person name="Sun Z."/>
            <person name="Wang K."/>
            <person name="Pan B."/>
            <person name="Chen J."/>
            <person name="Bao Y."/>
            <person name="Liu F."/>
            <person name="Qi X."/>
            <person name="Gang D.R."/>
            <person name="Wen J."/>
            <person name="Li J."/>
        </authorList>
    </citation>
    <scope>NUCLEOTIDE SEQUENCE</scope>
    <source>
        <strain evidence="7">Dzin_1.0</strain>
    </source>
</reference>
<protein>
    <recommendedName>
        <fullName evidence="5">Pectin acetylesterase</fullName>
        <ecNumber evidence="5">3.1.1.-</ecNumber>
    </recommendedName>
</protein>
<dbReference type="GO" id="GO:0009505">
    <property type="term" value="C:plant-type cell wall"/>
    <property type="evidence" value="ECO:0007669"/>
    <property type="project" value="TreeGrafter"/>
</dbReference>
<dbReference type="PANTHER" id="PTHR21562">
    <property type="entry name" value="NOTUM-RELATED"/>
    <property type="match status" value="1"/>
</dbReference>
<keyword evidence="4 5" id="KW-0134">Cell wall</keyword>
<evidence type="ECO:0000256" key="4">
    <source>
        <dbReference type="ARBA" id="ARBA00022512"/>
    </source>
</evidence>
<evidence type="ECO:0000256" key="5">
    <source>
        <dbReference type="RuleBase" id="RU363114"/>
    </source>
</evidence>
<dbReference type="AlphaFoldDB" id="A0A9D5CDK9"/>
<comment type="similarity">
    <text evidence="3 5">Belongs to the pectinacetylesterase family.</text>
</comment>
<comment type="caution">
    <text evidence="7">The sequence shown here is derived from an EMBL/GenBank/DDBJ whole genome shotgun (WGS) entry which is preliminary data.</text>
</comment>
<dbReference type="PANTHER" id="PTHR21562:SF93">
    <property type="entry name" value="PECTIN ACETYLESTERASE 8"/>
    <property type="match status" value="1"/>
</dbReference>